<evidence type="ECO:0000313" key="1">
    <source>
        <dbReference type="EMBL" id="MEU8133224.1"/>
    </source>
</evidence>
<organism evidence="1 2">
    <name type="scientific">Streptodolium elevatio</name>
    <dbReference type="NCBI Taxonomy" id="3157996"/>
    <lineage>
        <taxon>Bacteria</taxon>
        <taxon>Bacillati</taxon>
        <taxon>Actinomycetota</taxon>
        <taxon>Actinomycetes</taxon>
        <taxon>Kitasatosporales</taxon>
        <taxon>Streptomycetaceae</taxon>
        <taxon>Streptodolium</taxon>
    </lineage>
</organism>
<accession>A0ABV3DDF5</accession>
<name>A0ABV3DDF5_9ACTN</name>
<dbReference type="RefSeq" id="WP_358350342.1">
    <property type="nucleotide sequence ID" value="NZ_JBEZFP010000012.1"/>
</dbReference>
<evidence type="ECO:0000313" key="2">
    <source>
        <dbReference type="Proteomes" id="UP001551482"/>
    </source>
</evidence>
<protein>
    <recommendedName>
        <fullName evidence="3">Immunity repressor</fullName>
    </recommendedName>
</protein>
<evidence type="ECO:0008006" key="3">
    <source>
        <dbReference type="Google" id="ProtNLM"/>
    </source>
</evidence>
<reference evidence="1 2" key="1">
    <citation type="submission" date="2024-06" db="EMBL/GenBank/DDBJ databases">
        <title>The Natural Products Discovery Center: Release of the First 8490 Sequenced Strains for Exploring Actinobacteria Biosynthetic Diversity.</title>
        <authorList>
            <person name="Kalkreuter E."/>
            <person name="Kautsar S.A."/>
            <person name="Yang D."/>
            <person name="Bader C.D."/>
            <person name="Teijaro C.N."/>
            <person name="Fluegel L."/>
            <person name="Davis C.M."/>
            <person name="Simpson J.R."/>
            <person name="Lauterbach L."/>
            <person name="Steele A.D."/>
            <person name="Gui C."/>
            <person name="Meng S."/>
            <person name="Li G."/>
            <person name="Viehrig K."/>
            <person name="Ye F."/>
            <person name="Su P."/>
            <person name="Kiefer A.F."/>
            <person name="Nichols A."/>
            <person name="Cepeda A.J."/>
            <person name="Yan W."/>
            <person name="Fan B."/>
            <person name="Jiang Y."/>
            <person name="Adhikari A."/>
            <person name="Zheng C.-J."/>
            <person name="Schuster L."/>
            <person name="Cowan T.M."/>
            <person name="Smanski M.J."/>
            <person name="Chevrette M.G."/>
            <person name="De Carvalho L.P.S."/>
            <person name="Shen B."/>
        </authorList>
    </citation>
    <scope>NUCLEOTIDE SEQUENCE [LARGE SCALE GENOMIC DNA]</scope>
    <source>
        <strain evidence="1 2">NPDC048946</strain>
    </source>
</reference>
<comment type="caution">
    <text evidence="1">The sequence shown here is derived from an EMBL/GenBank/DDBJ whole genome shotgun (WGS) entry which is preliminary data.</text>
</comment>
<sequence length="144" mass="17736">MDEVKRWFEEGRTYAWMIEEYERKYHIETTPSMWGNFRRRHGLDRRNVRDDDLIPWAVKIEHRWLYPLAMLRHEARRRAGHTLDEEDQKRLNSWHQMLKEEQVVVHYDPDTEEGFFYVPRLPGDDDIIRRPARKTTKRANSNRS</sequence>
<proteinExistence type="predicted"/>
<dbReference type="Proteomes" id="UP001551482">
    <property type="component" value="Unassembled WGS sequence"/>
</dbReference>
<gene>
    <name evidence="1" type="ORF">AB0C36_06910</name>
</gene>
<dbReference type="EMBL" id="JBEZFP010000012">
    <property type="protein sequence ID" value="MEU8133224.1"/>
    <property type="molecule type" value="Genomic_DNA"/>
</dbReference>
<keyword evidence="2" id="KW-1185">Reference proteome</keyword>